<gene>
    <name evidence="2" type="ORF">EUBDOL_01432</name>
</gene>
<name>A8RCL1_9FIRM</name>
<keyword evidence="1" id="KW-0812">Transmembrane</keyword>
<dbReference type="Proteomes" id="UP000004090">
    <property type="component" value="Unassembled WGS sequence"/>
</dbReference>
<organism evidence="2 3">
    <name type="scientific">Amedibacillus dolichus DSM 3991</name>
    <dbReference type="NCBI Taxonomy" id="428127"/>
    <lineage>
        <taxon>Bacteria</taxon>
        <taxon>Bacillati</taxon>
        <taxon>Bacillota</taxon>
        <taxon>Erysipelotrichia</taxon>
        <taxon>Erysipelotrichales</taxon>
        <taxon>Erysipelotrichaceae</taxon>
        <taxon>Amedibacillus</taxon>
    </lineage>
</organism>
<evidence type="ECO:0000313" key="3">
    <source>
        <dbReference type="Proteomes" id="UP000004090"/>
    </source>
</evidence>
<evidence type="ECO:0000256" key="1">
    <source>
        <dbReference type="SAM" id="Phobius"/>
    </source>
</evidence>
<feature type="transmembrane region" description="Helical" evidence="1">
    <location>
        <begin position="83"/>
        <end position="105"/>
    </location>
</feature>
<dbReference type="STRING" id="428127.EUBDOL_01432"/>
<dbReference type="EMBL" id="ABAW02000021">
    <property type="protein sequence ID" value="EDP10833.1"/>
    <property type="molecule type" value="Genomic_DNA"/>
</dbReference>
<reference evidence="2 3" key="1">
    <citation type="submission" date="2007-09" db="EMBL/GenBank/DDBJ databases">
        <title>Draft genome sequence of Eubacterium dolichum (DSM 3991).</title>
        <authorList>
            <person name="Sudarsanam P."/>
            <person name="Ley R."/>
            <person name="Guruge J."/>
            <person name="Turnbaugh P.J."/>
            <person name="Mahowald M."/>
            <person name="Liep D."/>
            <person name="Gordon J."/>
        </authorList>
    </citation>
    <scope>NUCLEOTIDE SEQUENCE [LARGE SCALE GENOMIC DNA]</scope>
    <source>
        <strain evidence="2 3">DSM 3991</strain>
    </source>
</reference>
<feature type="transmembrane region" description="Helical" evidence="1">
    <location>
        <begin position="25"/>
        <end position="45"/>
    </location>
</feature>
<dbReference type="HOGENOM" id="CLU_2167186_0_0_9"/>
<proteinExistence type="predicted"/>
<evidence type="ECO:0000313" key="2">
    <source>
        <dbReference type="EMBL" id="EDP10833.1"/>
    </source>
</evidence>
<accession>A8RCL1</accession>
<keyword evidence="1" id="KW-0472">Membrane</keyword>
<keyword evidence="1" id="KW-1133">Transmembrane helix</keyword>
<sequence>MVEDISVFIIQRIGIKNYHNLHFKLSFTSLLIFCLLLYGTSFIFFEMPIGYEKLVFTFLIFNTLIYIIEELVILLQVNNEKNMVYIMIPLAINFIFRYIIVMPIVNHIFN</sequence>
<comment type="caution">
    <text evidence="2">The sequence shown here is derived from an EMBL/GenBank/DDBJ whole genome shotgun (WGS) entry which is preliminary data.</text>
</comment>
<protein>
    <submittedName>
        <fullName evidence="2">Uncharacterized protein</fullName>
    </submittedName>
</protein>
<feature type="transmembrane region" description="Helical" evidence="1">
    <location>
        <begin position="54"/>
        <end position="77"/>
    </location>
</feature>
<reference evidence="2 3" key="2">
    <citation type="submission" date="2007-09" db="EMBL/GenBank/DDBJ databases">
        <authorList>
            <person name="Fulton L."/>
            <person name="Clifton S."/>
            <person name="Fulton B."/>
            <person name="Xu J."/>
            <person name="Minx P."/>
            <person name="Pepin K.H."/>
            <person name="Johnson M."/>
            <person name="Thiruvilangam P."/>
            <person name="Bhonagiri V."/>
            <person name="Nash W.E."/>
            <person name="Mardis E.R."/>
            <person name="Wilson R.K."/>
        </authorList>
    </citation>
    <scope>NUCLEOTIDE SEQUENCE [LARGE SCALE GENOMIC DNA]</scope>
    <source>
        <strain evidence="2 3">DSM 3991</strain>
    </source>
</reference>
<dbReference type="AlphaFoldDB" id="A8RCL1"/>